<comment type="subunit">
    <text evidence="4 10">Homodimers and heterodimers.</text>
</comment>
<dbReference type="GO" id="GO:0009734">
    <property type="term" value="P:auxin-activated signaling pathway"/>
    <property type="evidence" value="ECO:0007669"/>
    <property type="project" value="UniProtKB-UniRule"/>
</dbReference>
<comment type="similarity">
    <text evidence="3 10">Belongs to the Aux/IAA family.</text>
</comment>
<comment type="subcellular location">
    <subcellularLocation>
        <location evidence="2 10">Nucleus</location>
    </subcellularLocation>
</comment>
<protein>
    <recommendedName>
        <fullName evidence="10">Auxin-responsive protein</fullName>
    </recommendedName>
</protein>
<accession>A0A3L6FJ21</accession>
<gene>
    <name evidence="13" type="primary">IAA4</name>
    <name evidence="13" type="ORF">Zm00014a_034586</name>
</gene>
<evidence type="ECO:0000256" key="9">
    <source>
        <dbReference type="ARBA" id="ARBA00023294"/>
    </source>
</evidence>
<evidence type="ECO:0000256" key="1">
    <source>
        <dbReference type="ARBA" id="ARBA00002159"/>
    </source>
</evidence>
<evidence type="ECO:0000256" key="5">
    <source>
        <dbReference type="ARBA" id="ARBA00022491"/>
    </source>
</evidence>
<keyword evidence="8 10" id="KW-0539">Nucleus</keyword>
<evidence type="ECO:0000256" key="3">
    <source>
        <dbReference type="ARBA" id="ARBA00006728"/>
    </source>
</evidence>
<evidence type="ECO:0000256" key="2">
    <source>
        <dbReference type="ARBA" id="ARBA00004123"/>
    </source>
</evidence>
<dbReference type="Gene3D" id="3.10.20.90">
    <property type="entry name" value="Phosphatidylinositol 3-kinase Catalytic Subunit, Chain A, domain 1"/>
    <property type="match status" value="1"/>
</dbReference>
<dbReference type="InterPro" id="IPR053793">
    <property type="entry name" value="PB1-like"/>
</dbReference>
<keyword evidence="7 10" id="KW-0804">Transcription</keyword>
<comment type="function">
    <text evidence="1 10">Aux/IAA proteins are short-lived transcriptional factors that function as repressors of early auxin response genes at low auxin concentrations.</text>
</comment>
<dbReference type="ExpressionAtlas" id="A0A3L6FJ21">
    <property type="expression patterns" value="baseline and differential"/>
</dbReference>
<dbReference type="Proteomes" id="UP000251960">
    <property type="component" value="Chromosome 3"/>
</dbReference>
<sequence length="216" mass="24343">MAECKDDDSGRRSPSSSMDSSTHPPALSTASSASRRPAERRDQLSADLQLGLSLSPASSALLVAETNNSIVPSTPRNQALPDWPPIKPFLRSALTASARRRRTLFVKVYMEGVPIGRKLDMLLLDGYSSLLAKLRHMFKASITYADAVEYHQRVPHEKAAHVLTYEDHDGDWMMVGDVPWEYALSRKRKEAEDCENRQMLDSKLFHAVDRLCFFFF</sequence>
<proteinExistence type="inferred from homology"/>
<dbReference type="PANTHER" id="PTHR31734">
    <property type="entry name" value="AUXIN-RESPONSIVE PROTEIN IAA17"/>
    <property type="match status" value="1"/>
</dbReference>
<evidence type="ECO:0000256" key="8">
    <source>
        <dbReference type="ARBA" id="ARBA00023242"/>
    </source>
</evidence>
<feature type="domain" description="PB1" evidence="12">
    <location>
        <begin position="103"/>
        <end position="192"/>
    </location>
</feature>
<reference evidence="13" key="1">
    <citation type="journal article" date="2018" name="Nat. Genet.">
        <title>Extensive intraspecific gene order and gene structural variations between Mo17 and other maize genomes.</title>
        <authorList>
            <person name="Sun S."/>
            <person name="Zhou Y."/>
            <person name="Chen J."/>
            <person name="Shi J."/>
            <person name="Zhao H."/>
            <person name="Zhao H."/>
            <person name="Song W."/>
            <person name="Zhang M."/>
            <person name="Cui Y."/>
            <person name="Dong X."/>
            <person name="Liu H."/>
            <person name="Ma X."/>
            <person name="Jiao Y."/>
            <person name="Wang B."/>
            <person name="Wei X."/>
            <person name="Stein J.C."/>
            <person name="Glaubitz J.C."/>
            <person name="Lu F."/>
            <person name="Yu G."/>
            <person name="Liang C."/>
            <person name="Fengler K."/>
            <person name="Li B."/>
            <person name="Rafalski A."/>
            <person name="Schnable P.S."/>
            <person name="Ware D.H."/>
            <person name="Buckler E.S."/>
            <person name="Lai J."/>
        </authorList>
    </citation>
    <scope>NUCLEOTIDE SEQUENCE [LARGE SCALE GENOMIC DNA]</scope>
    <source>
        <tissue evidence="13">Seedling</tissue>
    </source>
</reference>
<keyword evidence="9 10" id="KW-0927">Auxin signaling pathway</keyword>
<keyword evidence="6 10" id="KW-0805">Transcription regulation</keyword>
<dbReference type="GO" id="GO:0005634">
    <property type="term" value="C:nucleus"/>
    <property type="evidence" value="ECO:0007669"/>
    <property type="project" value="UniProtKB-SubCell"/>
</dbReference>
<evidence type="ECO:0000256" key="11">
    <source>
        <dbReference type="SAM" id="MobiDB-lite"/>
    </source>
</evidence>
<organism evidence="13">
    <name type="scientific">Zea mays</name>
    <name type="common">Maize</name>
    <dbReference type="NCBI Taxonomy" id="4577"/>
    <lineage>
        <taxon>Eukaryota</taxon>
        <taxon>Viridiplantae</taxon>
        <taxon>Streptophyta</taxon>
        <taxon>Embryophyta</taxon>
        <taxon>Tracheophyta</taxon>
        <taxon>Spermatophyta</taxon>
        <taxon>Magnoliopsida</taxon>
        <taxon>Liliopsida</taxon>
        <taxon>Poales</taxon>
        <taxon>Poaceae</taxon>
        <taxon>PACMAD clade</taxon>
        <taxon>Panicoideae</taxon>
        <taxon>Andropogonodae</taxon>
        <taxon>Andropogoneae</taxon>
        <taxon>Tripsacinae</taxon>
        <taxon>Zea</taxon>
    </lineage>
</organism>
<comment type="caution">
    <text evidence="13">The sequence shown here is derived from an EMBL/GenBank/DDBJ whole genome shotgun (WGS) entry which is preliminary data.</text>
</comment>
<evidence type="ECO:0000256" key="10">
    <source>
        <dbReference type="RuleBase" id="RU004549"/>
    </source>
</evidence>
<dbReference type="GO" id="GO:0006355">
    <property type="term" value="P:regulation of DNA-templated transcription"/>
    <property type="evidence" value="ECO:0007669"/>
    <property type="project" value="InterPro"/>
</dbReference>
<evidence type="ECO:0000256" key="4">
    <source>
        <dbReference type="ARBA" id="ARBA00011726"/>
    </source>
</evidence>
<evidence type="ECO:0000313" key="13">
    <source>
        <dbReference type="EMBL" id="PWZ33202.1"/>
    </source>
</evidence>
<dbReference type="PANTHER" id="PTHR31734:SF94">
    <property type="entry name" value="AUXIN-RESPONSIVE PROTEIN IAA30"/>
    <property type="match status" value="1"/>
</dbReference>
<dbReference type="Pfam" id="PF02309">
    <property type="entry name" value="AUX_IAA"/>
    <property type="match status" value="1"/>
</dbReference>
<keyword evidence="5 10" id="KW-0678">Repressor</keyword>
<evidence type="ECO:0000256" key="7">
    <source>
        <dbReference type="ARBA" id="ARBA00023163"/>
    </source>
</evidence>
<dbReference type="InterPro" id="IPR003311">
    <property type="entry name" value="AUX_IAA"/>
</dbReference>
<evidence type="ECO:0000256" key="6">
    <source>
        <dbReference type="ARBA" id="ARBA00023015"/>
    </source>
</evidence>
<feature type="compositionally biased region" description="Low complexity" evidence="11">
    <location>
        <begin position="12"/>
        <end position="35"/>
    </location>
</feature>
<evidence type="ECO:0000259" key="12">
    <source>
        <dbReference type="PROSITE" id="PS51745"/>
    </source>
</evidence>
<name>A0A3L6FJ21_MAIZE</name>
<dbReference type="PROSITE" id="PS51745">
    <property type="entry name" value="PB1"/>
    <property type="match status" value="1"/>
</dbReference>
<dbReference type="InterPro" id="IPR033389">
    <property type="entry name" value="AUX/IAA_dom"/>
</dbReference>
<feature type="region of interest" description="Disordered" evidence="11">
    <location>
        <begin position="1"/>
        <end position="42"/>
    </location>
</feature>
<dbReference type="AlphaFoldDB" id="A0A3L6FJ21"/>
<dbReference type="EMBL" id="NCVQ01000004">
    <property type="protein sequence ID" value="PWZ33202.1"/>
    <property type="molecule type" value="Genomic_DNA"/>
</dbReference>
<dbReference type="SUPFAM" id="SSF54277">
    <property type="entry name" value="CAD &amp; PB1 domains"/>
    <property type="match status" value="1"/>
</dbReference>